<dbReference type="OrthoDB" id="9815506at2"/>
<dbReference type="GO" id="GO:0006633">
    <property type="term" value="P:fatty acid biosynthetic process"/>
    <property type="evidence" value="ECO:0007669"/>
    <property type="project" value="UniProtKB-UniRule"/>
</dbReference>
<keyword evidence="5 9" id="KW-0443">Lipid metabolism</keyword>
<dbReference type="GO" id="GO:0033818">
    <property type="term" value="F:beta-ketoacyl-acyl-carrier-protein synthase III activity"/>
    <property type="evidence" value="ECO:0007669"/>
    <property type="project" value="UniProtKB-UniRule"/>
</dbReference>
<keyword evidence="4 9" id="KW-0276">Fatty acid metabolism</keyword>
<dbReference type="Pfam" id="PF08545">
    <property type="entry name" value="ACP_syn_III"/>
    <property type="match status" value="1"/>
</dbReference>
<comment type="domain">
    <text evidence="9">The last Arg residue of the ACP-binding site is essential for the weak association between ACP/AcpP and FabH.</text>
</comment>
<dbReference type="AlphaFoldDB" id="A0A0R2JLT0"/>
<organism evidence="12 13">
    <name type="scientific">Weissella minor</name>
    <dbReference type="NCBI Taxonomy" id="1620"/>
    <lineage>
        <taxon>Bacteria</taxon>
        <taxon>Bacillati</taxon>
        <taxon>Bacillota</taxon>
        <taxon>Bacilli</taxon>
        <taxon>Lactobacillales</taxon>
        <taxon>Lactobacillaceae</taxon>
        <taxon>Weissella</taxon>
    </lineage>
</organism>
<dbReference type="InterPro" id="IPR016039">
    <property type="entry name" value="Thiolase-like"/>
</dbReference>
<evidence type="ECO:0000313" key="12">
    <source>
        <dbReference type="EMBL" id="KRN76325.1"/>
    </source>
</evidence>
<gene>
    <name evidence="9" type="primary">fabH</name>
    <name evidence="12" type="ORF">IV67_GL000901</name>
</gene>
<comment type="caution">
    <text evidence="12">The sequence shown here is derived from an EMBL/GenBank/DDBJ whole genome shotgun (WGS) entry which is preliminary data.</text>
</comment>
<comment type="catalytic activity">
    <reaction evidence="9">
        <text>malonyl-[ACP] + acetyl-CoA + H(+) = 3-oxobutanoyl-[ACP] + CO2 + CoA</text>
        <dbReference type="Rhea" id="RHEA:12080"/>
        <dbReference type="Rhea" id="RHEA-COMP:9623"/>
        <dbReference type="Rhea" id="RHEA-COMP:9625"/>
        <dbReference type="ChEBI" id="CHEBI:15378"/>
        <dbReference type="ChEBI" id="CHEBI:16526"/>
        <dbReference type="ChEBI" id="CHEBI:57287"/>
        <dbReference type="ChEBI" id="CHEBI:57288"/>
        <dbReference type="ChEBI" id="CHEBI:78449"/>
        <dbReference type="ChEBI" id="CHEBI:78450"/>
        <dbReference type="EC" id="2.3.1.180"/>
    </reaction>
</comment>
<feature type="active site" evidence="9">
    <location>
        <position position="112"/>
    </location>
</feature>
<keyword evidence="7 9" id="KW-0511">Multifunctional enzyme</keyword>
<comment type="similarity">
    <text evidence="1 9">Belongs to the thiolase-like superfamily. FabH family.</text>
</comment>
<dbReference type="Pfam" id="PF08541">
    <property type="entry name" value="ACP_syn_III_C"/>
    <property type="match status" value="1"/>
</dbReference>
<dbReference type="HAMAP" id="MF_01815">
    <property type="entry name" value="FabH"/>
    <property type="match status" value="1"/>
</dbReference>
<dbReference type="NCBIfam" id="NF006829">
    <property type="entry name" value="PRK09352.1"/>
    <property type="match status" value="1"/>
</dbReference>
<reference evidence="12 13" key="1">
    <citation type="journal article" date="2015" name="Genome Announc.">
        <title>Expanding the biotechnology potential of lactobacilli through comparative genomics of 213 strains and associated genera.</title>
        <authorList>
            <person name="Sun Z."/>
            <person name="Harris H.M."/>
            <person name="McCann A."/>
            <person name="Guo C."/>
            <person name="Argimon S."/>
            <person name="Zhang W."/>
            <person name="Yang X."/>
            <person name="Jeffery I.B."/>
            <person name="Cooney J.C."/>
            <person name="Kagawa T.F."/>
            <person name="Liu W."/>
            <person name="Song Y."/>
            <person name="Salvetti E."/>
            <person name="Wrobel A."/>
            <person name="Rasinkangas P."/>
            <person name="Parkhill J."/>
            <person name="Rea M.C."/>
            <person name="O'Sullivan O."/>
            <person name="Ritari J."/>
            <person name="Douillard F.P."/>
            <person name="Paul Ross R."/>
            <person name="Yang R."/>
            <person name="Briner A.E."/>
            <person name="Felis G.E."/>
            <person name="de Vos W.M."/>
            <person name="Barrangou R."/>
            <person name="Klaenhammer T.R."/>
            <person name="Caufield P.W."/>
            <person name="Cui Y."/>
            <person name="Zhang H."/>
            <person name="O'Toole P.W."/>
        </authorList>
    </citation>
    <scope>NUCLEOTIDE SEQUENCE [LARGE SCALE GENOMIC DNA]</scope>
    <source>
        <strain evidence="12 13">DSM 20014</strain>
    </source>
</reference>
<feature type="region of interest" description="ACP-binding" evidence="9">
    <location>
        <begin position="251"/>
        <end position="255"/>
    </location>
</feature>
<dbReference type="InterPro" id="IPR013747">
    <property type="entry name" value="ACP_syn_III_C"/>
</dbReference>
<keyword evidence="3 9" id="KW-0808">Transferase</keyword>
<comment type="subcellular location">
    <subcellularLocation>
        <location evidence="9">Cytoplasm</location>
    </subcellularLocation>
</comment>
<evidence type="ECO:0000256" key="5">
    <source>
        <dbReference type="ARBA" id="ARBA00023098"/>
    </source>
</evidence>
<keyword evidence="6 9" id="KW-0275">Fatty acid biosynthesis</keyword>
<evidence type="ECO:0000259" key="11">
    <source>
        <dbReference type="Pfam" id="PF08545"/>
    </source>
</evidence>
<feature type="active site" evidence="9">
    <location>
        <position position="250"/>
    </location>
</feature>
<keyword evidence="8 9" id="KW-0012">Acyltransferase</keyword>
<dbReference type="CDD" id="cd00830">
    <property type="entry name" value="KAS_III"/>
    <property type="match status" value="1"/>
</dbReference>
<feature type="domain" description="Beta-ketoacyl-[acyl-carrier-protein] synthase III N-terminal" evidence="11">
    <location>
        <begin position="106"/>
        <end position="183"/>
    </location>
</feature>
<dbReference type="RefSeq" id="WP_057788561.1">
    <property type="nucleotide sequence ID" value="NZ_JQCD01000030.1"/>
</dbReference>
<dbReference type="GO" id="GO:0004315">
    <property type="term" value="F:3-oxoacyl-[acyl-carrier-protein] synthase activity"/>
    <property type="evidence" value="ECO:0007669"/>
    <property type="project" value="InterPro"/>
</dbReference>
<accession>A0A0R2JLT0</accession>
<name>A0A0R2JLT0_9LACO</name>
<comment type="pathway">
    <text evidence="9">Lipid metabolism; fatty acid biosynthesis.</text>
</comment>
<dbReference type="InterPro" id="IPR004655">
    <property type="entry name" value="FabH"/>
</dbReference>
<dbReference type="NCBIfam" id="TIGR00747">
    <property type="entry name" value="fabH"/>
    <property type="match status" value="1"/>
</dbReference>
<feature type="domain" description="Beta-ketoacyl-[acyl-carrier-protein] synthase III C-terminal" evidence="10">
    <location>
        <begin position="235"/>
        <end position="323"/>
    </location>
</feature>
<dbReference type="STRING" id="1620.IV67_GL000901"/>
<feature type="active site" evidence="9">
    <location>
        <position position="280"/>
    </location>
</feature>
<comment type="function">
    <text evidence="9">Catalyzes the condensation reaction of fatty acid synthesis by the addition to an acyl acceptor of two carbons from malonyl-ACP. Catalyzes the first condensation reaction which initiates fatty acid synthesis and may therefore play a role in governing the total rate of fatty acid production. Possesses both acetoacetyl-ACP synthase and acetyl transacylase activities. Its substrate specificity determines the biosynthesis of branched-chain and/or straight-chain of fatty acids.</text>
</comment>
<protein>
    <recommendedName>
        <fullName evidence="9">Beta-ketoacyl-[acyl-carrier-protein] synthase III</fullName>
        <shortName evidence="9">Beta-ketoacyl-ACP synthase III</shortName>
        <shortName evidence="9">KAS III</shortName>
        <ecNumber evidence="9">2.3.1.180</ecNumber>
    </recommendedName>
    <alternativeName>
        <fullName evidence="9">3-oxoacyl-[acyl-carrier-protein] synthase 3</fullName>
    </alternativeName>
    <alternativeName>
        <fullName evidence="9">3-oxoacyl-[acyl-carrier-protein] synthase III</fullName>
    </alternativeName>
</protein>
<dbReference type="GO" id="GO:0005737">
    <property type="term" value="C:cytoplasm"/>
    <property type="evidence" value="ECO:0007669"/>
    <property type="project" value="UniProtKB-SubCell"/>
</dbReference>
<proteinExistence type="inferred from homology"/>
<evidence type="ECO:0000259" key="10">
    <source>
        <dbReference type="Pfam" id="PF08541"/>
    </source>
</evidence>
<keyword evidence="9" id="KW-0963">Cytoplasm</keyword>
<evidence type="ECO:0000256" key="2">
    <source>
        <dbReference type="ARBA" id="ARBA00022516"/>
    </source>
</evidence>
<sequence>MEKFSILATALSTPSKVVTNDDLSAMMDTSDDWISSRTGIHQRHVTTGQTTTDLAVDVAQQLLQTAGMSADQLDFILVATMSPDALAPTVATQVQSQIGATHAFGLDINAACAGFVHAMSVASKLLMGSYQTGLVIGAETLSRLVDWDDRSTAVLFGDGAGGVLLTQTNEPTGLLSEGLHAYGAQGEALTAGQLSQQTPFNPSDVSTLLPFKMNGQAVYQFATRRVPELINEVVQAADLTIEDVDLFILHQANARIVKSIANRLQQPLEKFPMNVADYGNTSAASIPILLAELQAAGKVKPGQKIMLAGFGAGLSTGGTLIQI</sequence>
<dbReference type="PANTHER" id="PTHR43091">
    <property type="entry name" value="3-OXOACYL-[ACYL-CARRIER-PROTEIN] SYNTHASE"/>
    <property type="match status" value="1"/>
</dbReference>
<evidence type="ECO:0000256" key="7">
    <source>
        <dbReference type="ARBA" id="ARBA00023268"/>
    </source>
</evidence>
<keyword evidence="2 9" id="KW-0444">Lipid biosynthesis</keyword>
<evidence type="ECO:0000256" key="8">
    <source>
        <dbReference type="ARBA" id="ARBA00023315"/>
    </source>
</evidence>
<dbReference type="PANTHER" id="PTHR43091:SF1">
    <property type="entry name" value="BETA-KETOACYL-[ACYL-CARRIER-PROTEIN] SYNTHASE III, CHLOROPLASTIC"/>
    <property type="match status" value="1"/>
</dbReference>
<evidence type="ECO:0000313" key="13">
    <source>
        <dbReference type="Proteomes" id="UP000051673"/>
    </source>
</evidence>
<dbReference type="Gene3D" id="3.40.47.10">
    <property type="match status" value="1"/>
</dbReference>
<evidence type="ECO:0000256" key="3">
    <source>
        <dbReference type="ARBA" id="ARBA00022679"/>
    </source>
</evidence>
<evidence type="ECO:0000256" key="4">
    <source>
        <dbReference type="ARBA" id="ARBA00022832"/>
    </source>
</evidence>
<dbReference type="EMBL" id="JQCD01000030">
    <property type="protein sequence ID" value="KRN76325.1"/>
    <property type="molecule type" value="Genomic_DNA"/>
</dbReference>
<dbReference type="Proteomes" id="UP000051673">
    <property type="component" value="Unassembled WGS sequence"/>
</dbReference>
<keyword evidence="13" id="KW-1185">Reference proteome</keyword>
<dbReference type="PATRIC" id="fig|1620.3.peg.917"/>
<dbReference type="SUPFAM" id="SSF53901">
    <property type="entry name" value="Thiolase-like"/>
    <property type="match status" value="1"/>
</dbReference>
<dbReference type="UniPathway" id="UPA00094"/>
<evidence type="ECO:0000256" key="9">
    <source>
        <dbReference type="HAMAP-Rule" id="MF_01815"/>
    </source>
</evidence>
<dbReference type="EC" id="2.3.1.180" evidence="9"/>
<dbReference type="InterPro" id="IPR013751">
    <property type="entry name" value="ACP_syn_III_N"/>
</dbReference>
<comment type="subunit">
    <text evidence="9">Homodimer.</text>
</comment>
<evidence type="ECO:0000256" key="1">
    <source>
        <dbReference type="ARBA" id="ARBA00008642"/>
    </source>
</evidence>
<evidence type="ECO:0000256" key="6">
    <source>
        <dbReference type="ARBA" id="ARBA00023160"/>
    </source>
</evidence>